<gene>
    <name evidence="1" type="ORF">V5799_014807</name>
</gene>
<name>A0AAQ4E1Y8_AMBAM</name>
<evidence type="ECO:0000313" key="2">
    <source>
        <dbReference type="Proteomes" id="UP001321473"/>
    </source>
</evidence>
<organism evidence="1 2">
    <name type="scientific">Amblyomma americanum</name>
    <name type="common">Lone star tick</name>
    <dbReference type="NCBI Taxonomy" id="6943"/>
    <lineage>
        <taxon>Eukaryota</taxon>
        <taxon>Metazoa</taxon>
        <taxon>Ecdysozoa</taxon>
        <taxon>Arthropoda</taxon>
        <taxon>Chelicerata</taxon>
        <taxon>Arachnida</taxon>
        <taxon>Acari</taxon>
        <taxon>Parasitiformes</taxon>
        <taxon>Ixodida</taxon>
        <taxon>Ixodoidea</taxon>
        <taxon>Ixodidae</taxon>
        <taxon>Amblyomminae</taxon>
        <taxon>Amblyomma</taxon>
    </lineage>
</organism>
<reference evidence="1 2" key="1">
    <citation type="journal article" date="2023" name="Arcadia Sci">
        <title>De novo assembly of a long-read Amblyomma americanum tick genome.</title>
        <authorList>
            <person name="Chou S."/>
            <person name="Poskanzer K.E."/>
            <person name="Rollins M."/>
            <person name="Thuy-Boun P.S."/>
        </authorList>
    </citation>
    <scope>NUCLEOTIDE SEQUENCE [LARGE SCALE GENOMIC DNA]</scope>
    <source>
        <strain evidence="1">F_SG_1</strain>
        <tissue evidence="1">Salivary glands</tissue>
    </source>
</reference>
<accession>A0AAQ4E1Y8</accession>
<comment type="caution">
    <text evidence="1">The sequence shown here is derived from an EMBL/GenBank/DDBJ whole genome shotgun (WGS) entry which is preliminary data.</text>
</comment>
<dbReference type="Proteomes" id="UP001321473">
    <property type="component" value="Unassembled WGS sequence"/>
</dbReference>
<feature type="non-terminal residue" evidence="1">
    <location>
        <position position="52"/>
    </location>
</feature>
<proteinExistence type="predicted"/>
<sequence length="52" mass="5811">MQVRARALASLDDPVPRGAENSYELFLMLLAQSLRRHALEGTASAWKSLRGR</sequence>
<dbReference type="EMBL" id="JARKHS020023537">
    <property type="protein sequence ID" value="KAK8768728.1"/>
    <property type="molecule type" value="Genomic_DNA"/>
</dbReference>
<keyword evidence="2" id="KW-1185">Reference proteome</keyword>
<dbReference type="AlphaFoldDB" id="A0AAQ4E1Y8"/>
<protein>
    <submittedName>
        <fullName evidence="1">Uncharacterized protein</fullName>
    </submittedName>
</protein>
<evidence type="ECO:0000313" key="1">
    <source>
        <dbReference type="EMBL" id="KAK8768728.1"/>
    </source>
</evidence>